<proteinExistence type="predicted"/>
<reference evidence="1 2" key="1">
    <citation type="journal article" date="2022" name="New Phytol.">
        <title>Ecological generalism drives hyperdiversity of secondary metabolite gene clusters in xylarialean endophytes.</title>
        <authorList>
            <person name="Franco M.E.E."/>
            <person name="Wisecaver J.H."/>
            <person name="Arnold A.E."/>
            <person name="Ju Y.M."/>
            <person name="Slot J.C."/>
            <person name="Ahrendt S."/>
            <person name="Moore L.P."/>
            <person name="Eastman K.E."/>
            <person name="Scott K."/>
            <person name="Konkel Z."/>
            <person name="Mondo S.J."/>
            <person name="Kuo A."/>
            <person name="Hayes R.D."/>
            <person name="Haridas S."/>
            <person name="Andreopoulos B."/>
            <person name="Riley R."/>
            <person name="LaButti K."/>
            <person name="Pangilinan J."/>
            <person name="Lipzen A."/>
            <person name="Amirebrahimi M."/>
            <person name="Yan J."/>
            <person name="Adam C."/>
            <person name="Keymanesh K."/>
            <person name="Ng V."/>
            <person name="Louie K."/>
            <person name="Northen T."/>
            <person name="Drula E."/>
            <person name="Henrissat B."/>
            <person name="Hsieh H.M."/>
            <person name="Youens-Clark K."/>
            <person name="Lutzoni F."/>
            <person name="Miadlikowska J."/>
            <person name="Eastwood D.C."/>
            <person name="Hamelin R.C."/>
            <person name="Grigoriev I.V."/>
            <person name="U'Ren J.M."/>
        </authorList>
    </citation>
    <scope>NUCLEOTIDE SEQUENCE [LARGE SCALE GENOMIC DNA]</scope>
    <source>
        <strain evidence="1 2">CBS 119005</strain>
    </source>
</reference>
<dbReference type="EMBL" id="MU393431">
    <property type="protein sequence ID" value="KAI4869313.1"/>
    <property type="molecule type" value="Genomic_DNA"/>
</dbReference>
<organism evidence="1 2">
    <name type="scientific">Hypoxylon rubiginosum</name>
    <dbReference type="NCBI Taxonomy" id="110542"/>
    <lineage>
        <taxon>Eukaryota</taxon>
        <taxon>Fungi</taxon>
        <taxon>Dikarya</taxon>
        <taxon>Ascomycota</taxon>
        <taxon>Pezizomycotina</taxon>
        <taxon>Sordariomycetes</taxon>
        <taxon>Xylariomycetidae</taxon>
        <taxon>Xylariales</taxon>
        <taxon>Hypoxylaceae</taxon>
        <taxon>Hypoxylon</taxon>
    </lineage>
</organism>
<keyword evidence="2" id="KW-1185">Reference proteome</keyword>
<sequence length="502" mass="56443">MTFSICRAHQVLACNRGRLNVLRSTRYLIRRSSTASPQRESAGLEPSAMWASSYPEPADDFWRAVPVWKDVSEDDFMSWSWGVKNAIETPHGNTRKLFEFLHAVVPTEVPVPNSNGREGLQSRDTFLGDILGGIKKSTMSVRVMPYILSRINWKDPANDPIFNQFIPQRSIMLPDREILNMDSLGEKDDAKANGAVVHRYHDKALFLPLGVCPTYCLFCTRSYGVGANTELVTKEHFKLVRSRLEAAFEYIESQEGLCDIVVSGGDAYYLPPNVLEWIGDRLIGMKNIERFRFASKGLAVAPHRFVDKKDPWTESLVRVSDKARRAGKHMALHTHFNHPGEISWITEQASRRLLESGVTVRNQTVLLRGINDNVDTMSTLIRKLGKMAIQPYYVYQCDLVPKIEHLRTPLSTILHIESQIQGTTAGFYLPKFVVDLPGGGGKRPASLYESYDPQSGISTFTQPAIKSKGRENKVYKYYDPVVLNGPDRNSSPGSMEGTVDSN</sequence>
<comment type="caution">
    <text evidence="1">The sequence shown here is derived from an EMBL/GenBank/DDBJ whole genome shotgun (WGS) entry which is preliminary data.</text>
</comment>
<gene>
    <name evidence="1" type="ORF">F4820DRAFT_463776</name>
</gene>
<protein>
    <submittedName>
        <fullName evidence="1">Kama family protein</fullName>
    </submittedName>
</protein>
<evidence type="ECO:0000313" key="1">
    <source>
        <dbReference type="EMBL" id="KAI4869313.1"/>
    </source>
</evidence>
<accession>A0ACB9ZCM6</accession>
<name>A0ACB9ZCM6_9PEZI</name>
<dbReference type="Proteomes" id="UP001497700">
    <property type="component" value="Unassembled WGS sequence"/>
</dbReference>
<evidence type="ECO:0000313" key="2">
    <source>
        <dbReference type="Proteomes" id="UP001497700"/>
    </source>
</evidence>